<evidence type="ECO:0000313" key="6">
    <source>
        <dbReference type="Proteomes" id="UP000521379"/>
    </source>
</evidence>
<gene>
    <name evidence="5" type="ORF">GTW58_07995</name>
</gene>
<protein>
    <submittedName>
        <fullName evidence="5">Glycosyltransferase family 4 protein</fullName>
    </submittedName>
</protein>
<name>A0A846TXD0_9MICC</name>
<reference evidence="5 6" key="1">
    <citation type="submission" date="2020-02" db="EMBL/GenBank/DDBJ databases">
        <authorList>
            <person name="Sun Q."/>
        </authorList>
    </citation>
    <scope>NUCLEOTIDE SEQUENCE [LARGE SCALE GENOMIC DNA]</scope>
    <source>
        <strain evidence="5 6">YIM 13062</strain>
    </source>
</reference>
<dbReference type="AlphaFoldDB" id="A0A846TXD0"/>
<evidence type="ECO:0000256" key="1">
    <source>
        <dbReference type="ARBA" id="ARBA00022676"/>
    </source>
</evidence>
<keyword evidence="1" id="KW-0328">Glycosyltransferase</keyword>
<dbReference type="CDD" id="cd03801">
    <property type="entry name" value="GT4_PimA-like"/>
    <property type="match status" value="1"/>
</dbReference>
<feature type="domain" description="Glycosyltransferase subfamily 4-like N-terminal" evidence="4">
    <location>
        <begin position="44"/>
        <end position="156"/>
    </location>
</feature>
<evidence type="ECO:0000256" key="2">
    <source>
        <dbReference type="ARBA" id="ARBA00022679"/>
    </source>
</evidence>
<dbReference type="PANTHER" id="PTHR12526">
    <property type="entry name" value="GLYCOSYLTRANSFERASE"/>
    <property type="match status" value="1"/>
</dbReference>
<evidence type="ECO:0000256" key="3">
    <source>
        <dbReference type="SAM" id="MobiDB-lite"/>
    </source>
</evidence>
<dbReference type="Gene3D" id="3.40.50.2000">
    <property type="entry name" value="Glycogen Phosphorylase B"/>
    <property type="match status" value="2"/>
</dbReference>
<feature type="region of interest" description="Disordered" evidence="3">
    <location>
        <begin position="345"/>
        <end position="383"/>
    </location>
</feature>
<dbReference type="PANTHER" id="PTHR12526:SF631">
    <property type="entry name" value="BLL6306 PROTEIN"/>
    <property type="match status" value="1"/>
</dbReference>
<dbReference type="EMBL" id="JAAVUN010000013">
    <property type="protein sequence ID" value="NKE09877.1"/>
    <property type="molecule type" value="Genomic_DNA"/>
</dbReference>
<evidence type="ECO:0000259" key="4">
    <source>
        <dbReference type="Pfam" id="PF13579"/>
    </source>
</evidence>
<dbReference type="Pfam" id="PF13692">
    <property type="entry name" value="Glyco_trans_1_4"/>
    <property type="match status" value="1"/>
</dbReference>
<dbReference type="GO" id="GO:0016757">
    <property type="term" value="F:glycosyltransferase activity"/>
    <property type="evidence" value="ECO:0007669"/>
    <property type="project" value="UniProtKB-KW"/>
</dbReference>
<feature type="compositionally biased region" description="Basic residues" evidence="3">
    <location>
        <begin position="355"/>
        <end position="365"/>
    </location>
</feature>
<sequence>MRIRIVGPGPGSAGGIGVMAGYLQSTHSTRTTLEFVESGGAPAPTALRLMRFARALLQAATADSAEVWVLAVSSGGSTWRKLMVSAILRARKVPYVVHLHSGGYPEFFRTLRPVLQRGVLGLYRNAALVAVLGRGWGDYVQKDLGVLPSRTFQMPNAVPGPDRIGVRQSPVKVLFAGRVGARKGADSLLEAWSRMETVGRAVLVLAGDVDDPDGQITTLVESARDVQTTGWLGPAAMVEQMEHAQILVLPSLAENLPLSLLEGMAWGLAPVVTPVGAVPEVVQDGQNGLLVPVGDVDALRAALDRLISDADQRSRIATSARHVWAERYSLSTYRPRFDDMVEKAAHMHGQQQRTPKGRRRSRSRWATRGGTASRGVFRKGKRS</sequence>
<organism evidence="5 6">
    <name type="scientific">Kocuria subflava</name>
    <dbReference type="NCBI Taxonomy" id="1736139"/>
    <lineage>
        <taxon>Bacteria</taxon>
        <taxon>Bacillati</taxon>
        <taxon>Actinomycetota</taxon>
        <taxon>Actinomycetes</taxon>
        <taxon>Micrococcales</taxon>
        <taxon>Micrococcaceae</taxon>
        <taxon>Kocuria</taxon>
    </lineage>
</organism>
<dbReference type="Proteomes" id="UP000521379">
    <property type="component" value="Unassembled WGS sequence"/>
</dbReference>
<proteinExistence type="predicted"/>
<dbReference type="RefSeq" id="WP_119932931.1">
    <property type="nucleotide sequence ID" value="NZ_JAAVUN010000013.1"/>
</dbReference>
<dbReference type="SUPFAM" id="SSF53756">
    <property type="entry name" value="UDP-Glycosyltransferase/glycogen phosphorylase"/>
    <property type="match status" value="1"/>
</dbReference>
<keyword evidence="6" id="KW-1185">Reference proteome</keyword>
<evidence type="ECO:0000313" key="5">
    <source>
        <dbReference type="EMBL" id="NKE09877.1"/>
    </source>
</evidence>
<accession>A0A846TXD0</accession>
<comment type="caution">
    <text evidence="5">The sequence shown here is derived from an EMBL/GenBank/DDBJ whole genome shotgun (WGS) entry which is preliminary data.</text>
</comment>
<dbReference type="Pfam" id="PF13579">
    <property type="entry name" value="Glyco_trans_4_4"/>
    <property type="match status" value="1"/>
</dbReference>
<keyword evidence="2 5" id="KW-0808">Transferase</keyword>
<dbReference type="InterPro" id="IPR028098">
    <property type="entry name" value="Glyco_trans_4-like_N"/>
</dbReference>